<keyword evidence="3" id="KW-1185">Reference proteome</keyword>
<feature type="region of interest" description="Disordered" evidence="1">
    <location>
        <begin position="151"/>
        <end position="202"/>
    </location>
</feature>
<proteinExistence type="predicted"/>
<gene>
    <name evidence="2" type="ORF">EYF80_023340</name>
</gene>
<dbReference type="AlphaFoldDB" id="A0A4Z2HNT0"/>
<organism evidence="2 3">
    <name type="scientific">Liparis tanakae</name>
    <name type="common">Tanaka's snailfish</name>
    <dbReference type="NCBI Taxonomy" id="230148"/>
    <lineage>
        <taxon>Eukaryota</taxon>
        <taxon>Metazoa</taxon>
        <taxon>Chordata</taxon>
        <taxon>Craniata</taxon>
        <taxon>Vertebrata</taxon>
        <taxon>Euteleostomi</taxon>
        <taxon>Actinopterygii</taxon>
        <taxon>Neopterygii</taxon>
        <taxon>Teleostei</taxon>
        <taxon>Neoteleostei</taxon>
        <taxon>Acanthomorphata</taxon>
        <taxon>Eupercaria</taxon>
        <taxon>Perciformes</taxon>
        <taxon>Cottioidei</taxon>
        <taxon>Cottales</taxon>
        <taxon>Liparidae</taxon>
        <taxon>Liparis</taxon>
    </lineage>
</organism>
<feature type="compositionally biased region" description="Polar residues" evidence="1">
    <location>
        <begin position="193"/>
        <end position="202"/>
    </location>
</feature>
<comment type="caution">
    <text evidence="2">The sequence shown here is derived from an EMBL/GenBank/DDBJ whole genome shotgun (WGS) entry which is preliminary data.</text>
</comment>
<evidence type="ECO:0000256" key="1">
    <source>
        <dbReference type="SAM" id="MobiDB-lite"/>
    </source>
</evidence>
<feature type="compositionally biased region" description="Basic and acidic residues" evidence="1">
    <location>
        <begin position="151"/>
        <end position="160"/>
    </location>
</feature>
<name>A0A4Z2HNT0_9TELE</name>
<reference evidence="2 3" key="1">
    <citation type="submission" date="2019-03" db="EMBL/GenBank/DDBJ databases">
        <title>First draft genome of Liparis tanakae, snailfish: a comprehensive survey of snailfish specific genes.</title>
        <authorList>
            <person name="Kim W."/>
            <person name="Song I."/>
            <person name="Jeong J.-H."/>
            <person name="Kim D."/>
            <person name="Kim S."/>
            <person name="Ryu S."/>
            <person name="Song J.Y."/>
            <person name="Lee S.K."/>
        </authorList>
    </citation>
    <scope>NUCLEOTIDE SEQUENCE [LARGE SCALE GENOMIC DNA]</scope>
    <source>
        <tissue evidence="2">Muscle</tissue>
    </source>
</reference>
<protein>
    <submittedName>
        <fullName evidence="2">Uncharacterized protein</fullName>
    </submittedName>
</protein>
<accession>A0A4Z2HNT0</accession>
<evidence type="ECO:0000313" key="3">
    <source>
        <dbReference type="Proteomes" id="UP000314294"/>
    </source>
</evidence>
<evidence type="ECO:0000313" key="2">
    <source>
        <dbReference type="EMBL" id="TNN66432.1"/>
    </source>
</evidence>
<feature type="compositionally biased region" description="Basic and acidic residues" evidence="1">
    <location>
        <begin position="167"/>
        <end position="190"/>
    </location>
</feature>
<sequence length="219" mass="22969">MMFGVVPVSVAVPPMLAAGDSGFHSRSSGAQVCAISISKASLSSAAASKSRSSARASVDFSCCSTAWAMGSIMAVVAELLIHMDRKDETIMKPNINLCVGGGGGGVGSECEDWIASELGHIYSQGWTDANQHQNLESDALVKVPVLDGDGHQQAADEQHPSRHHSPGRADKEPPGGEERSTMTLTRDGRSGRTKTASAYDSEAQATINKRQMIALVTDV</sequence>
<dbReference type="EMBL" id="SRLO01000219">
    <property type="protein sequence ID" value="TNN66432.1"/>
    <property type="molecule type" value="Genomic_DNA"/>
</dbReference>
<dbReference type="Proteomes" id="UP000314294">
    <property type="component" value="Unassembled WGS sequence"/>
</dbReference>